<dbReference type="SMART" id="SM00184">
    <property type="entry name" value="RING"/>
    <property type="match status" value="1"/>
</dbReference>
<keyword evidence="2 4" id="KW-0863">Zinc-finger</keyword>
<dbReference type="InterPro" id="IPR003647">
    <property type="entry name" value="Intron_nuc_1_rpt"/>
</dbReference>
<dbReference type="Gene3D" id="2.30.30.140">
    <property type="match status" value="1"/>
</dbReference>
<feature type="region of interest" description="Disordered" evidence="5">
    <location>
        <begin position="140"/>
        <end position="159"/>
    </location>
</feature>
<dbReference type="PROSITE" id="PS00518">
    <property type="entry name" value="ZF_RING_1"/>
    <property type="match status" value="1"/>
</dbReference>
<dbReference type="Gene3D" id="1.10.10.10">
    <property type="entry name" value="Winged helix-like DNA-binding domain superfamily/Winged helix DNA-binding domain"/>
    <property type="match status" value="3"/>
</dbReference>
<feature type="domain" description="RING-type" evidence="6">
    <location>
        <begin position="173"/>
        <end position="212"/>
    </location>
</feature>
<evidence type="ECO:0000313" key="7">
    <source>
        <dbReference type="EMBL" id="CAB9504040.1"/>
    </source>
</evidence>
<dbReference type="Gene3D" id="3.30.40.10">
    <property type="entry name" value="Zinc/RING finger domain, C3HC4 (zinc finger)"/>
    <property type="match status" value="1"/>
</dbReference>
<evidence type="ECO:0000256" key="1">
    <source>
        <dbReference type="ARBA" id="ARBA00022723"/>
    </source>
</evidence>
<dbReference type="InterPro" id="IPR013083">
    <property type="entry name" value="Znf_RING/FYVE/PHD"/>
</dbReference>
<keyword evidence="1" id="KW-0479">Metal-binding</keyword>
<proteinExistence type="predicted"/>
<feature type="region of interest" description="Disordered" evidence="5">
    <location>
        <begin position="104"/>
        <end position="135"/>
    </location>
</feature>
<evidence type="ECO:0000256" key="4">
    <source>
        <dbReference type="PROSITE-ProRule" id="PRU00175"/>
    </source>
</evidence>
<dbReference type="InterPro" id="IPR017907">
    <property type="entry name" value="Znf_RING_CS"/>
</dbReference>
<evidence type="ECO:0000256" key="2">
    <source>
        <dbReference type="ARBA" id="ARBA00022771"/>
    </source>
</evidence>
<keyword evidence="8" id="KW-1185">Reference proteome</keyword>
<dbReference type="PROSITE" id="PS50089">
    <property type="entry name" value="ZF_RING_2"/>
    <property type="match status" value="1"/>
</dbReference>
<dbReference type="Proteomes" id="UP001153069">
    <property type="component" value="Unassembled WGS sequence"/>
</dbReference>
<evidence type="ECO:0000256" key="5">
    <source>
        <dbReference type="SAM" id="MobiDB-lite"/>
    </source>
</evidence>
<dbReference type="InterPro" id="IPR018957">
    <property type="entry name" value="Znf_C3HC4_RING-type"/>
</dbReference>
<accession>A0A9N8H996</accession>
<dbReference type="InterPro" id="IPR036388">
    <property type="entry name" value="WH-like_DNA-bd_sf"/>
</dbReference>
<dbReference type="Pfam" id="PF00097">
    <property type="entry name" value="zf-C3HC4"/>
    <property type="match status" value="1"/>
</dbReference>
<organism evidence="7 8">
    <name type="scientific">Seminavis robusta</name>
    <dbReference type="NCBI Taxonomy" id="568900"/>
    <lineage>
        <taxon>Eukaryota</taxon>
        <taxon>Sar</taxon>
        <taxon>Stramenopiles</taxon>
        <taxon>Ochrophyta</taxon>
        <taxon>Bacillariophyta</taxon>
        <taxon>Bacillariophyceae</taxon>
        <taxon>Bacillariophycidae</taxon>
        <taxon>Naviculales</taxon>
        <taxon>Naviculaceae</taxon>
        <taxon>Seminavis</taxon>
    </lineage>
</organism>
<evidence type="ECO:0000313" key="8">
    <source>
        <dbReference type="Proteomes" id="UP001153069"/>
    </source>
</evidence>
<comment type="caution">
    <text evidence="7">The sequence shown here is derived from an EMBL/GenBank/DDBJ whole genome shotgun (WGS) entry which is preliminary data.</text>
</comment>
<dbReference type="GO" id="GO:0008270">
    <property type="term" value="F:zinc ion binding"/>
    <property type="evidence" value="ECO:0007669"/>
    <property type="project" value="UniProtKB-KW"/>
</dbReference>
<gene>
    <name evidence="7" type="ORF">SEMRO_184_G079870.1</name>
</gene>
<evidence type="ECO:0000259" key="6">
    <source>
        <dbReference type="PROSITE" id="PS50089"/>
    </source>
</evidence>
<evidence type="ECO:0000256" key="3">
    <source>
        <dbReference type="ARBA" id="ARBA00022833"/>
    </source>
</evidence>
<dbReference type="SMART" id="SM00497">
    <property type="entry name" value="IENR1"/>
    <property type="match status" value="5"/>
</dbReference>
<keyword evidence="3" id="KW-0862">Zinc</keyword>
<dbReference type="SUPFAM" id="SSF57850">
    <property type="entry name" value="RING/U-box"/>
    <property type="match status" value="1"/>
</dbReference>
<sequence>MEEDEDADDGAMLYRVHYDDGDKEWLDLLHRKFKRVPQKALRLKVGSRVSVYDEEEDKFFPGTVTKIQPESNKPHRVKYDDQDRNKEWLNLAVHPFLDIEKPSHAAPDATVNSNTLKKRKKEFMKEDPNSYKTRKNGHALRVEESRRRPTVKEEQEEEGLKTKQATTACHEACGICNAVAKRPRATQCHHIFCKRCITFNEEYKKTSRCPLCPQVAGSAEGLVKYEPDHVSFKPVEALDRTTAEVVHSYSSAAVASRAVSVPPASIITACQSKRRDDREVHGYYWRFQGCTDRILRVGEGVKDGVAIEQVDLNTGKVIEVFASGRKAHEKTGVGRVVIRRVLERRGKANGGGFFWRYQGETHGPWPDPEPVCKTAVEQLDFETGDMLKSFASLADAKRAMGMKPNSGHIRDVCDGNGRATAGSFFWRWKGSDAQPNHMMGVHKVIQIRKGKCGEVVKEFRTSRDAQAYFGYQCCWSKLCRYARDKEFAMGHHWRYRMLREKATAQEEVLGKRLSIRQPAGSEFEWLEGKINAFNSQAGKFEILYDSGETIHCRLEDIQYKWKNDSGQKPVEQLDLKTGQVLASFQSLSEASASLDPPCHPTRIAAVCHGRVRAAHGFFWRFQGSSNQPRKIKGRRKIEQLCLKTGRVLGTFDTITAAGKAVGITTPGISYCCNGRNSSKSAGGFGWRFSNEDEDH</sequence>
<dbReference type="EMBL" id="CAICTM010000183">
    <property type="protein sequence ID" value="CAB9504040.1"/>
    <property type="molecule type" value="Genomic_DNA"/>
</dbReference>
<dbReference type="AlphaFoldDB" id="A0A9N8H996"/>
<dbReference type="InterPro" id="IPR001841">
    <property type="entry name" value="Znf_RING"/>
</dbReference>
<reference evidence="7" key="1">
    <citation type="submission" date="2020-06" db="EMBL/GenBank/DDBJ databases">
        <authorList>
            <consortium name="Plant Systems Biology data submission"/>
        </authorList>
    </citation>
    <scope>NUCLEOTIDE SEQUENCE</scope>
    <source>
        <strain evidence="7">D6</strain>
    </source>
</reference>
<name>A0A9N8H996_9STRA</name>
<protein>
    <recommendedName>
        <fullName evidence="6">RING-type domain-containing protein</fullName>
    </recommendedName>
</protein>